<gene>
    <name evidence="2" type="ORF">C8P69_107153</name>
</gene>
<evidence type="ECO:0000313" key="2">
    <source>
        <dbReference type="EMBL" id="PTM52875.1"/>
    </source>
</evidence>
<proteinExistence type="predicted"/>
<name>A0A2T4Z0C9_9HYPH</name>
<dbReference type="RefSeq" id="WP_108178518.1">
    <property type="nucleotide sequence ID" value="NZ_PZZL01000007.1"/>
</dbReference>
<feature type="chain" id="PRO_5015525025" description="SH3 domain-containing protein" evidence="1">
    <location>
        <begin position="21"/>
        <end position="114"/>
    </location>
</feature>
<keyword evidence="3" id="KW-1185">Reference proteome</keyword>
<dbReference type="Proteomes" id="UP000241808">
    <property type="component" value="Unassembled WGS sequence"/>
</dbReference>
<sequence length="114" mass="12128">MIRHVLAGLAAAVLATSLVAAPAAATTSVCEVAETSDGFAALRASPSPEAREIARMRTGHIVVMQVDQSGEVIRRGRWTKVMYWPGGDHVLPSQPAYRTGRTGWVASRLIDICG</sequence>
<dbReference type="AlphaFoldDB" id="A0A2T4Z0C9"/>
<dbReference type="OrthoDB" id="8161762at2"/>
<reference evidence="2 3" key="1">
    <citation type="submission" date="2018-04" db="EMBL/GenBank/DDBJ databases">
        <title>Genomic Encyclopedia of Archaeal and Bacterial Type Strains, Phase II (KMG-II): from individual species to whole genera.</title>
        <authorList>
            <person name="Goeker M."/>
        </authorList>
    </citation>
    <scope>NUCLEOTIDE SEQUENCE [LARGE SCALE GENOMIC DNA]</scope>
    <source>
        <strain evidence="2 3">DSM 25521</strain>
    </source>
</reference>
<evidence type="ECO:0008006" key="4">
    <source>
        <dbReference type="Google" id="ProtNLM"/>
    </source>
</evidence>
<evidence type="ECO:0000313" key="3">
    <source>
        <dbReference type="Proteomes" id="UP000241808"/>
    </source>
</evidence>
<evidence type="ECO:0000256" key="1">
    <source>
        <dbReference type="SAM" id="SignalP"/>
    </source>
</evidence>
<accession>A0A2T4Z0C9</accession>
<feature type="signal peptide" evidence="1">
    <location>
        <begin position="1"/>
        <end position="20"/>
    </location>
</feature>
<dbReference type="EMBL" id="PZZL01000007">
    <property type="protein sequence ID" value="PTM52875.1"/>
    <property type="molecule type" value="Genomic_DNA"/>
</dbReference>
<comment type="caution">
    <text evidence="2">The sequence shown here is derived from an EMBL/GenBank/DDBJ whole genome shotgun (WGS) entry which is preliminary data.</text>
</comment>
<protein>
    <recommendedName>
        <fullName evidence="4">SH3 domain-containing protein</fullName>
    </recommendedName>
</protein>
<keyword evidence="1" id="KW-0732">Signal</keyword>
<organism evidence="2 3">
    <name type="scientific">Phreatobacter oligotrophus</name>
    <dbReference type="NCBI Taxonomy" id="1122261"/>
    <lineage>
        <taxon>Bacteria</taxon>
        <taxon>Pseudomonadati</taxon>
        <taxon>Pseudomonadota</taxon>
        <taxon>Alphaproteobacteria</taxon>
        <taxon>Hyphomicrobiales</taxon>
        <taxon>Phreatobacteraceae</taxon>
        <taxon>Phreatobacter</taxon>
    </lineage>
</organism>